<keyword evidence="2" id="KW-1185">Reference proteome</keyword>
<reference evidence="1" key="1">
    <citation type="submission" date="2023-11" db="EMBL/GenBank/DDBJ databases">
        <title>Genome assemblies of two species of porcelain crab, Petrolisthes cinctipes and Petrolisthes manimaculis (Anomura: Porcellanidae).</title>
        <authorList>
            <person name="Angst P."/>
        </authorList>
    </citation>
    <scope>NUCLEOTIDE SEQUENCE</scope>
    <source>
        <strain evidence="1">PB745_02</strain>
        <tissue evidence="1">Gill</tissue>
    </source>
</reference>
<protein>
    <submittedName>
        <fullName evidence="1">Uncharacterized protein</fullName>
    </submittedName>
</protein>
<name>A0AAE1QFU1_9EUCA</name>
<organism evidence="1 2">
    <name type="scientific">Petrolisthes manimaculis</name>
    <dbReference type="NCBI Taxonomy" id="1843537"/>
    <lineage>
        <taxon>Eukaryota</taxon>
        <taxon>Metazoa</taxon>
        <taxon>Ecdysozoa</taxon>
        <taxon>Arthropoda</taxon>
        <taxon>Crustacea</taxon>
        <taxon>Multicrustacea</taxon>
        <taxon>Malacostraca</taxon>
        <taxon>Eumalacostraca</taxon>
        <taxon>Eucarida</taxon>
        <taxon>Decapoda</taxon>
        <taxon>Pleocyemata</taxon>
        <taxon>Anomura</taxon>
        <taxon>Galatheoidea</taxon>
        <taxon>Porcellanidae</taxon>
        <taxon>Petrolisthes</taxon>
    </lineage>
</organism>
<dbReference type="EMBL" id="JAWZYT010000277">
    <property type="protein sequence ID" value="KAK4325480.1"/>
    <property type="molecule type" value="Genomic_DNA"/>
</dbReference>
<sequence>MFEKLYSTLPIHNKTLECSIEMIFSLSYLLLFTCASECPGGAGSGVASSAAVLLAVCVQESLTLIAQQ</sequence>
<proteinExistence type="predicted"/>
<comment type="caution">
    <text evidence="1">The sequence shown here is derived from an EMBL/GenBank/DDBJ whole genome shotgun (WGS) entry which is preliminary data.</text>
</comment>
<dbReference type="AlphaFoldDB" id="A0AAE1QFU1"/>
<dbReference type="Proteomes" id="UP001292094">
    <property type="component" value="Unassembled WGS sequence"/>
</dbReference>
<accession>A0AAE1QFU1</accession>
<evidence type="ECO:0000313" key="2">
    <source>
        <dbReference type="Proteomes" id="UP001292094"/>
    </source>
</evidence>
<gene>
    <name evidence="1" type="ORF">Pmani_003931</name>
</gene>
<evidence type="ECO:0000313" key="1">
    <source>
        <dbReference type="EMBL" id="KAK4325480.1"/>
    </source>
</evidence>